<accession>A0A1C5HA17</accession>
<feature type="compositionally biased region" description="Pro residues" evidence="1">
    <location>
        <begin position="499"/>
        <end position="509"/>
    </location>
</feature>
<organism evidence="2 3">
    <name type="scientific">Micromonospora coxensis</name>
    <dbReference type="NCBI Taxonomy" id="356852"/>
    <lineage>
        <taxon>Bacteria</taxon>
        <taxon>Bacillati</taxon>
        <taxon>Actinomycetota</taxon>
        <taxon>Actinomycetes</taxon>
        <taxon>Micromonosporales</taxon>
        <taxon>Micromonosporaceae</taxon>
        <taxon>Micromonospora</taxon>
    </lineage>
</organism>
<feature type="compositionally biased region" description="Pro residues" evidence="1">
    <location>
        <begin position="38"/>
        <end position="48"/>
    </location>
</feature>
<feature type="compositionally biased region" description="Basic and acidic residues" evidence="1">
    <location>
        <begin position="430"/>
        <end position="445"/>
    </location>
</feature>
<reference evidence="3" key="1">
    <citation type="submission" date="2016-06" db="EMBL/GenBank/DDBJ databases">
        <authorList>
            <person name="Varghese N."/>
            <person name="Submissions Spin"/>
        </authorList>
    </citation>
    <scope>NUCLEOTIDE SEQUENCE [LARGE SCALE GENOMIC DNA]</scope>
    <source>
        <strain evidence="3">DSM 45161</strain>
    </source>
</reference>
<keyword evidence="3" id="KW-1185">Reference proteome</keyword>
<feature type="compositionally biased region" description="Low complexity" evidence="1">
    <location>
        <begin position="306"/>
        <end position="324"/>
    </location>
</feature>
<feature type="compositionally biased region" description="Low complexity" evidence="1">
    <location>
        <begin position="102"/>
        <end position="125"/>
    </location>
</feature>
<gene>
    <name evidence="2" type="ORF">GA0070614_1006</name>
</gene>
<dbReference type="AlphaFoldDB" id="A0A1C5HA17"/>
<protein>
    <submittedName>
        <fullName evidence="2">Uncharacterized protein</fullName>
    </submittedName>
</protein>
<feature type="compositionally biased region" description="Low complexity" evidence="1">
    <location>
        <begin position="136"/>
        <end position="149"/>
    </location>
</feature>
<sequence>MPPRPAPRSWLARRLRDAADAAERWAAGSGPADADPPVDVPPRRPGQPPEHWLRLVAEHAPGLLRDLDLPPHASDAGSAWSAPSGVPGQATAPGHAPEPHPAGRATAAAHRPGAGLAGLAGPAAARPHDHRPDRSGTPGAAPAAVPRAGLDPVGLPAGADGQSLRRVVASGRPAAPGDGADHADPASEAWAGPPAGSWGTASSTEPGGVGPAQAGFPVRLRPAVPPPGWLPPGSAPDWLPPVTGSTPERGGRPGAGPDAGATSPGLPLPHARPGPVDAVALGLSGGPHVATAAHPLGSRSAGPDDAPSAAGRGSPAPHASAGGADRSGGVGFAGMPAPNGPDGTGTGRPGFSPADPTGSGHAPLPTGSGHAPPPAVTGYGPPSAGTGYGPAPTGTGYGPAPGHVPARFTGAERFPPPPSGPGWPSLPDGGPRRAATEGRQSHRNDPTGGEALLSRAAGPDGVPSHPDGRRVGGARVGRRPEGGPLPAGTLPGHPDDPRGAPPAGRPGPARPRHDGHHGGDDPDGWWAHPGDPWPALPDESPGPGRDAVVVSPGRRTTTARWWRDDPWPALPDDRDRRPAVDADDARWRRLDSEQRGA</sequence>
<dbReference type="Proteomes" id="UP000198215">
    <property type="component" value="Chromosome I"/>
</dbReference>
<evidence type="ECO:0000313" key="2">
    <source>
        <dbReference type="EMBL" id="SCG42727.1"/>
    </source>
</evidence>
<dbReference type="EMBL" id="LT607753">
    <property type="protein sequence ID" value="SCG42727.1"/>
    <property type="molecule type" value="Genomic_DNA"/>
</dbReference>
<proteinExistence type="predicted"/>
<feature type="compositionally biased region" description="Low complexity" evidence="1">
    <location>
        <begin position="169"/>
        <end position="178"/>
    </location>
</feature>
<feature type="compositionally biased region" description="Low complexity" evidence="1">
    <location>
        <begin position="24"/>
        <end position="37"/>
    </location>
</feature>
<feature type="compositionally biased region" description="Low complexity" evidence="1">
    <location>
        <begin position="377"/>
        <end position="401"/>
    </location>
</feature>
<name>A0A1C5HA17_9ACTN</name>
<evidence type="ECO:0000313" key="3">
    <source>
        <dbReference type="Proteomes" id="UP000198215"/>
    </source>
</evidence>
<feature type="compositionally biased region" description="Pro residues" evidence="1">
    <location>
        <begin position="223"/>
        <end position="234"/>
    </location>
</feature>
<dbReference type="RefSeq" id="WP_088974852.1">
    <property type="nucleotide sequence ID" value="NZ_LT607753.1"/>
</dbReference>
<evidence type="ECO:0000256" key="1">
    <source>
        <dbReference type="SAM" id="MobiDB-lite"/>
    </source>
</evidence>
<feature type="compositionally biased region" description="Basic and acidic residues" evidence="1">
    <location>
        <begin position="561"/>
        <end position="582"/>
    </location>
</feature>
<feature type="region of interest" description="Disordered" evidence="1">
    <location>
        <begin position="15"/>
        <end position="582"/>
    </location>
</feature>